<evidence type="ECO:0000313" key="6">
    <source>
        <dbReference type="EMBL" id="KAA9373337.1"/>
    </source>
</evidence>
<dbReference type="Pfam" id="PF02401">
    <property type="entry name" value="LYTB"/>
    <property type="match status" value="1"/>
</dbReference>
<dbReference type="Gene3D" id="3.40.50.11270">
    <property type="match status" value="1"/>
</dbReference>
<comment type="catalytic activity">
    <reaction evidence="5">
        <text>dimethylallyl diphosphate + 2 oxidized [2Fe-2S]-[ferredoxin] + H2O = (2E)-4-hydroxy-3-methylbut-2-enyl diphosphate + 2 reduced [2Fe-2S]-[ferredoxin] + 2 H(+)</text>
        <dbReference type="Rhea" id="RHEA:24825"/>
        <dbReference type="Rhea" id="RHEA-COMP:10000"/>
        <dbReference type="Rhea" id="RHEA-COMP:10001"/>
        <dbReference type="ChEBI" id="CHEBI:15377"/>
        <dbReference type="ChEBI" id="CHEBI:15378"/>
        <dbReference type="ChEBI" id="CHEBI:33737"/>
        <dbReference type="ChEBI" id="CHEBI:33738"/>
        <dbReference type="ChEBI" id="CHEBI:57623"/>
        <dbReference type="ChEBI" id="CHEBI:128753"/>
        <dbReference type="EC" id="1.17.7.4"/>
    </reaction>
</comment>
<evidence type="ECO:0000256" key="3">
    <source>
        <dbReference type="ARBA" id="ARBA00023004"/>
    </source>
</evidence>
<comment type="function">
    <text evidence="5">Catalyzes the conversion of 1-hydroxy-2-methyl-2-(E)-butenyl 4-diphosphate (HMBPP) into a mixture of isopentenyl diphosphate (IPP) and dimethylallyl diphosphate (DMAPP). Acts in the terminal step of the DOXP/MEP pathway for isoprenoid precursor biosynthesis.</text>
</comment>
<keyword evidence="7" id="KW-1185">Reference proteome</keyword>
<keyword evidence="5" id="KW-0414">Isoprene biosynthesis</keyword>
<feature type="binding site" evidence="5">
    <location>
        <position position="263"/>
    </location>
    <ligand>
        <name>isopentenyl diphosphate</name>
        <dbReference type="ChEBI" id="CHEBI:128769"/>
    </ligand>
</feature>
<organism evidence="6 7">
    <name type="scientific">Microbispora cellulosiformans</name>
    <dbReference type="NCBI Taxonomy" id="2614688"/>
    <lineage>
        <taxon>Bacteria</taxon>
        <taxon>Bacillati</taxon>
        <taxon>Actinomycetota</taxon>
        <taxon>Actinomycetes</taxon>
        <taxon>Streptosporangiales</taxon>
        <taxon>Streptosporangiaceae</taxon>
        <taxon>Microbispora</taxon>
    </lineage>
</organism>
<keyword evidence="4 5" id="KW-0411">Iron-sulfur</keyword>
<keyword evidence="2 5" id="KW-0479">Metal-binding</keyword>
<keyword evidence="1 5" id="KW-0004">4Fe-4S</keyword>
<feature type="binding site" evidence="5">
    <location>
        <position position="264"/>
    </location>
    <ligand>
        <name>isopentenyl diphosphate</name>
        <dbReference type="ChEBI" id="CHEBI:128769"/>
    </ligand>
</feature>
<feature type="binding site" evidence="5">
    <location>
        <position position="264"/>
    </location>
    <ligand>
        <name>(2E)-4-hydroxy-3-methylbut-2-enyl diphosphate</name>
        <dbReference type="ChEBI" id="CHEBI:128753"/>
    </ligand>
</feature>
<feature type="binding site" evidence="5">
    <location>
        <position position="115"/>
    </location>
    <ligand>
        <name>dimethylallyl diphosphate</name>
        <dbReference type="ChEBI" id="CHEBI:57623"/>
    </ligand>
</feature>
<dbReference type="HAMAP" id="MF_00191">
    <property type="entry name" value="IspH"/>
    <property type="match status" value="1"/>
</dbReference>
<dbReference type="NCBIfam" id="TIGR00216">
    <property type="entry name" value="ispH_lytB"/>
    <property type="match status" value="1"/>
</dbReference>
<dbReference type="Proteomes" id="UP000327011">
    <property type="component" value="Unassembled WGS sequence"/>
</dbReference>
<dbReference type="GO" id="GO:0051539">
    <property type="term" value="F:4 iron, 4 sulfur cluster binding"/>
    <property type="evidence" value="ECO:0007669"/>
    <property type="project" value="UniProtKB-UniRule"/>
</dbReference>
<feature type="binding site" evidence="5">
    <location>
        <position position="235"/>
    </location>
    <ligand>
        <name>[4Fe-4S] cluster</name>
        <dbReference type="ChEBI" id="CHEBI:49883"/>
    </ligand>
</feature>
<feature type="binding site" evidence="5">
    <location>
        <position position="265"/>
    </location>
    <ligand>
        <name>isopentenyl diphosphate</name>
        <dbReference type="ChEBI" id="CHEBI:128769"/>
    </ligand>
</feature>
<dbReference type="GO" id="GO:0051745">
    <property type="term" value="F:4-hydroxy-3-methylbut-2-enyl diphosphate reductase activity"/>
    <property type="evidence" value="ECO:0007669"/>
    <property type="project" value="UniProtKB-UniRule"/>
</dbReference>
<feature type="binding site" evidence="5">
    <location>
        <position position="53"/>
    </location>
    <ligand>
        <name>[4Fe-4S] cluster</name>
        <dbReference type="ChEBI" id="CHEBI:49883"/>
    </ligand>
</feature>
<dbReference type="GO" id="GO:0050992">
    <property type="term" value="P:dimethylallyl diphosphate biosynthetic process"/>
    <property type="evidence" value="ECO:0007669"/>
    <property type="project" value="UniProtKB-UniRule"/>
</dbReference>
<feature type="binding site" evidence="5">
    <location>
        <position position="264"/>
    </location>
    <ligand>
        <name>dimethylallyl diphosphate</name>
        <dbReference type="ChEBI" id="CHEBI:57623"/>
    </ligand>
</feature>
<feature type="binding site" evidence="5">
    <location>
        <position position="307"/>
    </location>
    <ligand>
        <name>dimethylallyl diphosphate</name>
        <dbReference type="ChEBI" id="CHEBI:57623"/>
    </ligand>
</feature>
<dbReference type="UniPathway" id="UPA00059">
    <property type="reaction ID" value="UER00105"/>
</dbReference>
<accession>A0A5J5JQV5</accession>
<feature type="binding site" evidence="5">
    <location>
        <position position="205"/>
    </location>
    <ligand>
        <name>(2E)-4-hydroxy-3-methylbut-2-enyl diphosphate</name>
        <dbReference type="ChEBI" id="CHEBI:128753"/>
    </ligand>
</feature>
<dbReference type="GO" id="GO:0046872">
    <property type="term" value="F:metal ion binding"/>
    <property type="evidence" value="ECO:0007669"/>
    <property type="project" value="UniProtKB-KW"/>
</dbReference>
<feature type="binding site" evidence="5">
    <location>
        <position position="263"/>
    </location>
    <ligand>
        <name>dimethylallyl diphosphate</name>
        <dbReference type="ChEBI" id="CHEBI:57623"/>
    </ligand>
</feature>
<evidence type="ECO:0000256" key="5">
    <source>
        <dbReference type="HAMAP-Rule" id="MF_00191"/>
    </source>
</evidence>
<feature type="binding site" evidence="5">
    <location>
        <position position="165"/>
    </location>
    <ligand>
        <name>(2E)-4-hydroxy-3-methylbut-2-enyl diphosphate</name>
        <dbReference type="ChEBI" id="CHEBI:128753"/>
    </ligand>
</feature>
<gene>
    <name evidence="5" type="primary">ispH</name>
    <name evidence="6" type="ORF">F5972_35825</name>
</gene>
<proteinExistence type="inferred from homology"/>
<dbReference type="CDD" id="cd13944">
    <property type="entry name" value="lytB_ispH"/>
    <property type="match status" value="1"/>
</dbReference>
<protein>
    <recommendedName>
        <fullName evidence="5">4-hydroxy-3-methylbut-2-enyl diphosphate reductase</fullName>
        <shortName evidence="5">HMBPP reductase</shortName>
        <ecNumber evidence="5">1.17.7.4</ecNumber>
    </recommendedName>
</protein>
<keyword evidence="5 6" id="KW-0560">Oxidoreductase</keyword>
<feature type="binding site" evidence="5">
    <location>
        <position position="307"/>
    </location>
    <ligand>
        <name>(2E)-4-hydroxy-3-methylbut-2-enyl diphosphate</name>
        <dbReference type="ChEBI" id="CHEBI:128753"/>
    </ligand>
</feature>
<name>A0A5J5JQV5_9ACTN</name>
<reference evidence="6 7" key="1">
    <citation type="submission" date="2019-09" db="EMBL/GenBank/DDBJ databases">
        <title>Screening of Novel Bioactive Compounds from Soil-Associated.</title>
        <authorList>
            <person name="Gong X."/>
        </authorList>
    </citation>
    <scope>NUCLEOTIDE SEQUENCE [LARGE SCALE GENOMIC DNA]</scope>
    <source>
        <strain evidence="6 7">Gxj-6</strain>
    </source>
</reference>
<feature type="binding site" evidence="5">
    <location>
        <position position="265"/>
    </location>
    <ligand>
        <name>(2E)-4-hydroxy-3-methylbut-2-enyl diphosphate</name>
        <dbReference type="ChEBI" id="CHEBI:128753"/>
    </ligand>
</feature>
<dbReference type="GO" id="GO:0016114">
    <property type="term" value="P:terpenoid biosynthetic process"/>
    <property type="evidence" value="ECO:0007669"/>
    <property type="project" value="UniProtKB-UniRule"/>
</dbReference>
<dbReference type="RefSeq" id="WP_150940526.1">
    <property type="nucleotide sequence ID" value="NZ_VYTZ01000025.1"/>
</dbReference>
<comment type="pathway">
    <text evidence="5">Isoprenoid biosynthesis; isopentenyl diphosphate biosynthesis via DXP pathway; isopentenyl diphosphate from 1-deoxy-D-xylulose 5-phosphate: step 6/6.</text>
</comment>
<evidence type="ECO:0000313" key="7">
    <source>
        <dbReference type="Proteomes" id="UP000327011"/>
    </source>
</evidence>
<dbReference type="GO" id="GO:0019288">
    <property type="term" value="P:isopentenyl diphosphate biosynthetic process, methylerythritol 4-phosphate pathway"/>
    <property type="evidence" value="ECO:0007669"/>
    <property type="project" value="UniProtKB-UniRule"/>
</dbReference>
<dbReference type="PANTHER" id="PTHR30426">
    <property type="entry name" value="4-HYDROXY-3-METHYLBUT-2-ENYL DIPHOSPHATE REDUCTASE"/>
    <property type="match status" value="1"/>
</dbReference>
<feature type="binding site" evidence="5">
    <location>
        <position position="307"/>
    </location>
    <ligand>
        <name>isopentenyl diphosphate</name>
        <dbReference type="ChEBI" id="CHEBI:128769"/>
    </ligand>
</feature>
<feature type="binding site" evidence="5">
    <location>
        <position position="115"/>
    </location>
    <ligand>
        <name>isopentenyl diphosphate</name>
        <dbReference type="ChEBI" id="CHEBI:128769"/>
    </ligand>
</feature>
<evidence type="ECO:0000256" key="1">
    <source>
        <dbReference type="ARBA" id="ARBA00022485"/>
    </source>
</evidence>
<dbReference type="Gene3D" id="3.40.1010.20">
    <property type="entry name" value="4-hydroxy-3-methylbut-2-enyl diphosphate reductase, catalytic domain"/>
    <property type="match status" value="2"/>
</dbReference>
<dbReference type="AlphaFoldDB" id="A0A5J5JQV5"/>
<comment type="caution">
    <text evidence="6">The sequence shown here is derived from an EMBL/GenBank/DDBJ whole genome shotgun (WGS) entry which is preliminary data.</text>
</comment>
<dbReference type="UniPathway" id="UPA00056">
    <property type="reaction ID" value="UER00097"/>
</dbReference>
<feature type="binding site" evidence="5">
    <location>
        <position position="82"/>
    </location>
    <ligand>
        <name>dimethylallyl diphosphate</name>
        <dbReference type="ChEBI" id="CHEBI:57623"/>
    </ligand>
</feature>
<comment type="cofactor">
    <cofactor evidence="5">
        <name>[4Fe-4S] cluster</name>
        <dbReference type="ChEBI" id="CHEBI:49883"/>
    </cofactor>
    <text evidence="5">Binds 1 [4Fe-4S] cluster per subunit.</text>
</comment>
<feature type="binding site" evidence="5">
    <location>
        <position position="165"/>
    </location>
    <ligand>
        <name>isopentenyl diphosphate</name>
        <dbReference type="ChEBI" id="CHEBI:128769"/>
    </ligand>
</feature>
<sequence length="357" mass="38306">MQSEGDISTGVFFSCAVSATRIRGTGRVEHEASSADKAGVAKKVILAEPRGFCAGVRRAITIVEEALRIHGPPVHVRKEIVHNHRVVAELSRRGVVFVDSEDEVPEGAVCIFSAHGVAPQVRRNAEARRLDVIDATCPLVTKVHQEARRFADAGRSIVLIGHREHEEVEGTYGEAPNAITIVEKAEDVAHLELPDTAPLAFLTQTTLSVDETEDIVQALRRRYPSIVAPGTGDICYASQNRQDAVKAVAARSDLVLVVGSRNSSNSLRMVEVARSLGVPAYLVPEAGALDEGWLDGVRTVGVSSGASAPEVLVEELLGRLGRLGYLEIETARTTVEDVVFKPPAQLSAGRAARVPEE</sequence>
<comment type="pathway">
    <text evidence="5">Isoprenoid biosynthesis; dimethylallyl diphosphate biosynthesis; dimethylallyl diphosphate from (2E)-4-hydroxy-3-methylbutenyl diphosphate: step 1/1.</text>
</comment>
<feature type="active site" description="Proton donor" evidence="5">
    <location>
        <position position="167"/>
    </location>
</feature>
<feature type="binding site" evidence="5">
    <location>
        <position position="82"/>
    </location>
    <ligand>
        <name>isopentenyl diphosphate</name>
        <dbReference type="ChEBI" id="CHEBI:128769"/>
    </ligand>
</feature>
<dbReference type="PANTHER" id="PTHR30426:SF0">
    <property type="entry name" value="4-HYDROXY-3-METHYLBUT-2-ENYL DIPHOSPHATE REDUCTASE"/>
    <property type="match status" value="1"/>
</dbReference>
<comment type="similarity">
    <text evidence="5">Belongs to the IspH family.</text>
</comment>
<dbReference type="NCBIfam" id="NF002190">
    <property type="entry name" value="PRK01045.1-4"/>
    <property type="match status" value="1"/>
</dbReference>
<feature type="binding site" evidence="5">
    <location>
        <position position="82"/>
    </location>
    <ligand>
        <name>(2E)-4-hydroxy-3-methylbut-2-enyl diphosphate</name>
        <dbReference type="ChEBI" id="CHEBI:128753"/>
    </ligand>
</feature>
<comment type="catalytic activity">
    <reaction evidence="5">
        <text>isopentenyl diphosphate + 2 oxidized [2Fe-2S]-[ferredoxin] + H2O = (2E)-4-hydroxy-3-methylbut-2-enyl diphosphate + 2 reduced [2Fe-2S]-[ferredoxin] + 2 H(+)</text>
        <dbReference type="Rhea" id="RHEA:24488"/>
        <dbReference type="Rhea" id="RHEA-COMP:10000"/>
        <dbReference type="Rhea" id="RHEA-COMP:10001"/>
        <dbReference type="ChEBI" id="CHEBI:15377"/>
        <dbReference type="ChEBI" id="CHEBI:15378"/>
        <dbReference type="ChEBI" id="CHEBI:33737"/>
        <dbReference type="ChEBI" id="CHEBI:33738"/>
        <dbReference type="ChEBI" id="CHEBI:128753"/>
        <dbReference type="ChEBI" id="CHEBI:128769"/>
        <dbReference type="EC" id="1.17.7.4"/>
    </reaction>
</comment>
<feature type="binding site" evidence="5">
    <location>
        <position position="115"/>
    </location>
    <ligand>
        <name>(2E)-4-hydroxy-3-methylbut-2-enyl diphosphate</name>
        <dbReference type="ChEBI" id="CHEBI:128753"/>
    </ligand>
</feature>
<feature type="binding site" evidence="5">
    <location>
        <position position="165"/>
    </location>
    <ligand>
        <name>dimethylallyl diphosphate</name>
        <dbReference type="ChEBI" id="CHEBI:57623"/>
    </ligand>
</feature>
<feature type="binding site" evidence="5">
    <location>
        <position position="263"/>
    </location>
    <ligand>
        <name>(2E)-4-hydroxy-3-methylbut-2-enyl diphosphate</name>
        <dbReference type="ChEBI" id="CHEBI:128753"/>
    </ligand>
</feature>
<dbReference type="EMBL" id="VYTZ01000025">
    <property type="protein sequence ID" value="KAA9373337.1"/>
    <property type="molecule type" value="Genomic_DNA"/>
</dbReference>
<dbReference type="InterPro" id="IPR003451">
    <property type="entry name" value="LytB/IspH"/>
</dbReference>
<feature type="binding site" evidence="5">
    <location>
        <position position="137"/>
    </location>
    <ligand>
        <name>[4Fe-4S] cluster</name>
        <dbReference type="ChEBI" id="CHEBI:49883"/>
    </ligand>
</feature>
<feature type="binding site" evidence="5">
    <location>
        <position position="265"/>
    </location>
    <ligand>
        <name>dimethylallyl diphosphate</name>
        <dbReference type="ChEBI" id="CHEBI:57623"/>
    </ligand>
</feature>
<dbReference type="NCBIfam" id="NF002189">
    <property type="entry name" value="PRK01045.1-3"/>
    <property type="match status" value="1"/>
</dbReference>
<evidence type="ECO:0000256" key="2">
    <source>
        <dbReference type="ARBA" id="ARBA00022723"/>
    </source>
</evidence>
<dbReference type="EC" id="1.17.7.4" evidence="5"/>
<keyword evidence="3 5" id="KW-0408">Iron</keyword>
<evidence type="ECO:0000256" key="4">
    <source>
        <dbReference type="ARBA" id="ARBA00023014"/>
    </source>
</evidence>